<dbReference type="SUPFAM" id="SSF55729">
    <property type="entry name" value="Acyl-CoA N-acyltransferases (Nat)"/>
    <property type="match status" value="2"/>
</dbReference>
<comment type="similarity">
    <text evidence="1">Belongs to the FemABX family.</text>
</comment>
<dbReference type="Pfam" id="PF02388">
    <property type="entry name" value="FemAB"/>
    <property type="match status" value="2"/>
</dbReference>
<dbReference type="OrthoDB" id="9785911at2"/>
<feature type="domain" description="N-acetyltransferase" evidence="7">
    <location>
        <begin position="155"/>
        <end position="316"/>
    </location>
</feature>
<evidence type="ECO:0000256" key="5">
    <source>
        <dbReference type="ARBA" id="ARBA00023315"/>
    </source>
</evidence>
<dbReference type="Gene3D" id="3.40.630.30">
    <property type="match status" value="2"/>
</dbReference>
<keyword evidence="2" id="KW-0808">Transferase</keyword>
<gene>
    <name evidence="8" type="ORF">B4O97_05510</name>
</gene>
<dbReference type="GO" id="GO:0009252">
    <property type="term" value="P:peptidoglycan biosynthetic process"/>
    <property type="evidence" value="ECO:0007669"/>
    <property type="project" value="UniProtKB-KW"/>
</dbReference>
<evidence type="ECO:0000256" key="4">
    <source>
        <dbReference type="ARBA" id="ARBA00022984"/>
    </source>
</evidence>
<proteinExistence type="inferred from homology"/>
<dbReference type="PROSITE" id="PS51186">
    <property type="entry name" value="GNAT"/>
    <property type="match status" value="1"/>
</dbReference>
<dbReference type="InterPro" id="IPR016181">
    <property type="entry name" value="Acyl_CoA_acyltransferase"/>
</dbReference>
<dbReference type="AlphaFoldDB" id="A0A1Y1S0L5"/>
<dbReference type="PROSITE" id="PS51191">
    <property type="entry name" value="FEMABX"/>
    <property type="match status" value="1"/>
</dbReference>
<evidence type="ECO:0000256" key="3">
    <source>
        <dbReference type="ARBA" id="ARBA00022960"/>
    </source>
</evidence>
<keyword evidence="3" id="KW-0133">Cell shape</keyword>
<comment type="caution">
    <text evidence="8">The sequence shown here is derived from an EMBL/GenBank/DDBJ whole genome shotgun (WGS) entry which is preliminary data.</text>
</comment>
<dbReference type="EMBL" id="MWQY01000005">
    <property type="protein sequence ID" value="ORC36661.1"/>
    <property type="molecule type" value="Genomic_DNA"/>
</dbReference>
<keyword evidence="5" id="KW-0012">Acyltransferase</keyword>
<organism evidence="8 9">
    <name type="scientific">Marispirochaeta aestuarii</name>
    <dbReference type="NCBI Taxonomy" id="1963862"/>
    <lineage>
        <taxon>Bacteria</taxon>
        <taxon>Pseudomonadati</taxon>
        <taxon>Spirochaetota</taxon>
        <taxon>Spirochaetia</taxon>
        <taxon>Spirochaetales</taxon>
        <taxon>Spirochaetaceae</taxon>
        <taxon>Marispirochaeta</taxon>
    </lineage>
</organism>
<evidence type="ECO:0000313" key="8">
    <source>
        <dbReference type="EMBL" id="ORC36661.1"/>
    </source>
</evidence>
<dbReference type="PANTHER" id="PTHR36174:SF1">
    <property type="entry name" value="LIPID II:GLYCINE GLYCYLTRANSFERASE"/>
    <property type="match status" value="1"/>
</dbReference>
<keyword evidence="4" id="KW-0573">Peptidoglycan synthesis</keyword>
<dbReference type="GO" id="GO:0016755">
    <property type="term" value="F:aminoacyltransferase activity"/>
    <property type="evidence" value="ECO:0007669"/>
    <property type="project" value="InterPro"/>
</dbReference>
<dbReference type="GO" id="GO:0016747">
    <property type="term" value="F:acyltransferase activity, transferring groups other than amino-acyl groups"/>
    <property type="evidence" value="ECO:0007669"/>
    <property type="project" value="InterPro"/>
</dbReference>
<evidence type="ECO:0000313" key="9">
    <source>
        <dbReference type="Proteomes" id="UP000192343"/>
    </source>
</evidence>
<dbReference type="Proteomes" id="UP000192343">
    <property type="component" value="Unassembled WGS sequence"/>
</dbReference>
<dbReference type="GO" id="GO:0008360">
    <property type="term" value="P:regulation of cell shape"/>
    <property type="evidence" value="ECO:0007669"/>
    <property type="project" value="UniProtKB-KW"/>
</dbReference>
<keyword evidence="9" id="KW-1185">Reference proteome</keyword>
<accession>A0A1Y1S0L5</accession>
<reference evidence="8 9" key="1">
    <citation type="submission" date="2017-03" db="EMBL/GenBank/DDBJ databases">
        <title>Draft Genome sequence of Marispirochaeta sp. strain JC444.</title>
        <authorList>
            <person name="Shivani Y."/>
            <person name="Subhash Y."/>
            <person name="Sasikala C."/>
            <person name="Ramana C."/>
        </authorList>
    </citation>
    <scope>NUCLEOTIDE SEQUENCE [LARGE SCALE GENOMIC DNA]</scope>
    <source>
        <strain evidence="8 9">JC444</strain>
    </source>
</reference>
<dbReference type="GO" id="GO:0071555">
    <property type="term" value="P:cell wall organization"/>
    <property type="evidence" value="ECO:0007669"/>
    <property type="project" value="UniProtKB-KW"/>
</dbReference>
<dbReference type="InterPro" id="IPR003447">
    <property type="entry name" value="FEMABX"/>
</dbReference>
<evidence type="ECO:0000256" key="6">
    <source>
        <dbReference type="ARBA" id="ARBA00023316"/>
    </source>
</evidence>
<sequence>METVSLDELDGYDNLLQSGYWGRVKESFGWTPFAFSFNDQPLLVLVRRLPFGQGIAYVPHGPVNEVEPHFFALFARNMIPSLPDYVSFIRFDLPWQISAAEERKGYLKSPFKKAPVDVQPPDTVVLSLKESEEDILAGMKKKTRYNIRLAGKKGVSVRSGSIKDLETWYDIYRETAGRDGISIHSLDYYRRVFQEGLKRKNPSVRLLLAELEGEVIAGNIVVLHGKSSTYLYGASRSVHRNCMPTYLLQWEAIRLAKQHGCESYDLYGIPPYEDEDHPMSGLYRFKTGFGGRIINRAGCWDFPVRPGAYTLYRAAEKARNFYYKRLRR</sequence>
<name>A0A1Y1S0L5_9SPIO</name>
<evidence type="ECO:0000256" key="1">
    <source>
        <dbReference type="ARBA" id="ARBA00009943"/>
    </source>
</evidence>
<evidence type="ECO:0000256" key="2">
    <source>
        <dbReference type="ARBA" id="ARBA00022679"/>
    </source>
</evidence>
<keyword evidence="6" id="KW-0961">Cell wall biogenesis/degradation</keyword>
<dbReference type="STRING" id="1963862.B4O97_05510"/>
<evidence type="ECO:0000259" key="7">
    <source>
        <dbReference type="PROSITE" id="PS51186"/>
    </source>
</evidence>
<dbReference type="InterPro" id="IPR050644">
    <property type="entry name" value="PG_Glycine_Bridge_Synth"/>
</dbReference>
<protein>
    <recommendedName>
        <fullName evidence="7">N-acetyltransferase domain-containing protein</fullName>
    </recommendedName>
</protein>
<dbReference type="PANTHER" id="PTHR36174">
    <property type="entry name" value="LIPID II:GLYCINE GLYCYLTRANSFERASE"/>
    <property type="match status" value="1"/>
</dbReference>
<dbReference type="InterPro" id="IPR000182">
    <property type="entry name" value="GNAT_dom"/>
</dbReference>